<dbReference type="EMBL" id="PDLO01000008">
    <property type="protein sequence ID" value="PHK97488.1"/>
    <property type="molecule type" value="Genomic_DNA"/>
</dbReference>
<organism evidence="1 2">
    <name type="scientific">Neolewinella marina</name>
    <dbReference type="NCBI Taxonomy" id="438751"/>
    <lineage>
        <taxon>Bacteria</taxon>
        <taxon>Pseudomonadati</taxon>
        <taxon>Bacteroidota</taxon>
        <taxon>Saprospiria</taxon>
        <taxon>Saprospirales</taxon>
        <taxon>Lewinellaceae</taxon>
        <taxon>Neolewinella</taxon>
    </lineage>
</organism>
<dbReference type="Proteomes" id="UP000226437">
    <property type="component" value="Unassembled WGS sequence"/>
</dbReference>
<protein>
    <submittedName>
        <fullName evidence="1">Uncharacterized protein</fullName>
    </submittedName>
</protein>
<comment type="caution">
    <text evidence="1">The sequence shown here is derived from an EMBL/GenBank/DDBJ whole genome shotgun (WGS) entry which is preliminary data.</text>
</comment>
<accession>A0A2G0CBY2</accession>
<evidence type="ECO:0000313" key="2">
    <source>
        <dbReference type="Proteomes" id="UP000226437"/>
    </source>
</evidence>
<name>A0A2G0CBY2_9BACT</name>
<sequence length="367" mass="41404">MVKPAYKYRRYANTLIFSDWGTTEAYYQKICSFLGASRAKSPVGGLNAVVLYGTLVMNLPGILIRILRGGQVSVLTKDIKSATWSFIRAHQVLSGSPDSIVVFSQHSVTCRALIWVAAAKEIRTVYLPHAPTANNVAYQDLPVHVAGLWSRKDREIYKSLGASGKMKVVGNPLIQYAPWRATGFARQRCKYIFAPSPYHKNELIRQIKWLKGFRLPMLHICLHPRMKKHEMAEIIGDHLQCPITFESERVASLSEPGDVIFSCSSGVALDALKNGSIVVDLTANGVRLNYYYLEDEIIVKLRDKSIGEVEQRIAGIRQNSAEYLQKTNVFFEDWMSYTGKESLLRIKSLLDTKEAAPDKLIYDRWNA</sequence>
<dbReference type="AlphaFoldDB" id="A0A2G0CBY2"/>
<reference evidence="1 2" key="1">
    <citation type="submission" date="2017-10" db="EMBL/GenBank/DDBJ databases">
        <title>The draft genome sequence of Lewinella marina KCTC 32374.</title>
        <authorList>
            <person name="Wang K."/>
        </authorList>
    </citation>
    <scope>NUCLEOTIDE SEQUENCE [LARGE SCALE GENOMIC DNA]</scope>
    <source>
        <strain evidence="1 2">MKG-38</strain>
    </source>
</reference>
<keyword evidence="2" id="KW-1185">Reference proteome</keyword>
<gene>
    <name evidence="1" type="ORF">CGL56_15425</name>
</gene>
<evidence type="ECO:0000313" key="1">
    <source>
        <dbReference type="EMBL" id="PHK97488.1"/>
    </source>
</evidence>
<proteinExistence type="predicted"/>